<proteinExistence type="predicted"/>
<reference evidence="1" key="1">
    <citation type="submission" date="2014-11" db="EMBL/GenBank/DDBJ databases">
        <authorList>
            <person name="Amaro Gonzalez C."/>
        </authorList>
    </citation>
    <scope>NUCLEOTIDE SEQUENCE</scope>
</reference>
<protein>
    <submittedName>
        <fullName evidence="1">Uncharacterized protein</fullName>
    </submittedName>
</protein>
<organism evidence="1">
    <name type="scientific">Anguilla anguilla</name>
    <name type="common">European freshwater eel</name>
    <name type="synonym">Muraena anguilla</name>
    <dbReference type="NCBI Taxonomy" id="7936"/>
    <lineage>
        <taxon>Eukaryota</taxon>
        <taxon>Metazoa</taxon>
        <taxon>Chordata</taxon>
        <taxon>Craniata</taxon>
        <taxon>Vertebrata</taxon>
        <taxon>Euteleostomi</taxon>
        <taxon>Actinopterygii</taxon>
        <taxon>Neopterygii</taxon>
        <taxon>Teleostei</taxon>
        <taxon>Anguilliformes</taxon>
        <taxon>Anguillidae</taxon>
        <taxon>Anguilla</taxon>
    </lineage>
</organism>
<name>A0A0E9X517_ANGAN</name>
<accession>A0A0E9X517</accession>
<evidence type="ECO:0000313" key="1">
    <source>
        <dbReference type="EMBL" id="JAH96975.1"/>
    </source>
</evidence>
<sequence>MHTEDRNVCVVHFDPEPQHESNRSWGPEGLFGASFTAVNRALDLVQFVCAQVAGLGDQPLDSHHPLADLVDVVHDQRSVNLIRPLPVSAFHLFSQRAHSLFDREGQFACPPYLLKDLKSPFNIIADLLLYRLSTSSQCPAEDPDDVIHIRLTL</sequence>
<dbReference type="AlphaFoldDB" id="A0A0E9X517"/>
<reference evidence="1" key="2">
    <citation type="journal article" date="2015" name="Fish Shellfish Immunol.">
        <title>Early steps in the European eel (Anguilla anguilla)-Vibrio vulnificus interaction in the gills: Role of the RtxA13 toxin.</title>
        <authorList>
            <person name="Callol A."/>
            <person name="Pajuelo D."/>
            <person name="Ebbesson L."/>
            <person name="Teles M."/>
            <person name="MacKenzie S."/>
            <person name="Amaro C."/>
        </authorList>
    </citation>
    <scope>NUCLEOTIDE SEQUENCE</scope>
</reference>
<dbReference type="EMBL" id="GBXM01011602">
    <property type="protein sequence ID" value="JAH96975.1"/>
    <property type="molecule type" value="Transcribed_RNA"/>
</dbReference>